<proteinExistence type="predicted"/>
<dbReference type="SUPFAM" id="SSF56176">
    <property type="entry name" value="FAD-binding/transporter-associated domain-like"/>
    <property type="match status" value="1"/>
</dbReference>
<evidence type="ECO:0000313" key="4">
    <source>
        <dbReference type="Proteomes" id="UP000593567"/>
    </source>
</evidence>
<name>A0A7J7JB19_BUGNE</name>
<dbReference type="InterPro" id="IPR036318">
    <property type="entry name" value="FAD-bd_PCMH-like_sf"/>
</dbReference>
<dbReference type="InterPro" id="IPR006094">
    <property type="entry name" value="Oxid_FAD_bind_N"/>
</dbReference>
<evidence type="ECO:0000259" key="2">
    <source>
        <dbReference type="Pfam" id="PF01565"/>
    </source>
</evidence>
<dbReference type="AlphaFoldDB" id="A0A7J7JB19"/>
<evidence type="ECO:0000256" key="1">
    <source>
        <dbReference type="SAM" id="SignalP"/>
    </source>
</evidence>
<dbReference type="InterPro" id="IPR016169">
    <property type="entry name" value="FAD-bd_PCMH_sub2"/>
</dbReference>
<dbReference type="Gene3D" id="3.30.465.10">
    <property type="match status" value="1"/>
</dbReference>
<feature type="signal peptide" evidence="1">
    <location>
        <begin position="1"/>
        <end position="22"/>
    </location>
</feature>
<evidence type="ECO:0000313" key="3">
    <source>
        <dbReference type="EMBL" id="KAF6023157.1"/>
    </source>
</evidence>
<dbReference type="Pfam" id="PF01565">
    <property type="entry name" value="FAD_binding_4"/>
    <property type="match status" value="1"/>
</dbReference>
<keyword evidence="1" id="KW-0732">Signal</keyword>
<dbReference type="Proteomes" id="UP000593567">
    <property type="component" value="Unassembled WGS sequence"/>
</dbReference>
<protein>
    <recommendedName>
        <fullName evidence="2">FAD linked oxidase N-terminal domain-containing protein</fullName>
    </recommendedName>
</protein>
<dbReference type="GO" id="GO:0050660">
    <property type="term" value="F:flavin adenine dinucleotide binding"/>
    <property type="evidence" value="ECO:0007669"/>
    <property type="project" value="InterPro"/>
</dbReference>
<organism evidence="3 4">
    <name type="scientific">Bugula neritina</name>
    <name type="common">Brown bryozoan</name>
    <name type="synonym">Sertularia neritina</name>
    <dbReference type="NCBI Taxonomy" id="10212"/>
    <lineage>
        <taxon>Eukaryota</taxon>
        <taxon>Metazoa</taxon>
        <taxon>Spiralia</taxon>
        <taxon>Lophotrochozoa</taxon>
        <taxon>Bryozoa</taxon>
        <taxon>Gymnolaemata</taxon>
        <taxon>Cheilostomatida</taxon>
        <taxon>Flustrina</taxon>
        <taxon>Buguloidea</taxon>
        <taxon>Bugulidae</taxon>
        <taxon>Bugula</taxon>
    </lineage>
</organism>
<keyword evidence="4" id="KW-1185">Reference proteome</keyword>
<sequence length="164" mass="17832">MDQELSTIVTWILLLSNALVMGQEFTPRSYCTPEDSCWPTTDDFDELQSLNPSMEVITRGDGGWAEASNLVLNRRISETPGAVVYVRNSSHVQAVVKFSQDYNLNLKIISSGHEFIGRNIAPGCLLLSVAYMDEISTDLSCPEHSSGCMNVEPGGLVAAGVQSC</sequence>
<comment type="caution">
    <text evidence="3">The sequence shown here is derived from an EMBL/GenBank/DDBJ whole genome shotgun (WGS) entry which is preliminary data.</text>
</comment>
<reference evidence="3" key="1">
    <citation type="submission" date="2020-06" db="EMBL/GenBank/DDBJ databases">
        <title>Draft genome of Bugula neritina, a colonial animal packing powerful symbionts and potential medicines.</title>
        <authorList>
            <person name="Rayko M."/>
        </authorList>
    </citation>
    <scope>NUCLEOTIDE SEQUENCE [LARGE SCALE GENOMIC DNA]</scope>
    <source>
        <strain evidence="3">Kwan_BN1</strain>
    </source>
</reference>
<dbReference type="EMBL" id="VXIV02002754">
    <property type="protein sequence ID" value="KAF6023157.1"/>
    <property type="molecule type" value="Genomic_DNA"/>
</dbReference>
<dbReference type="OrthoDB" id="9983560at2759"/>
<feature type="domain" description="FAD linked oxidase N-terminal" evidence="2">
    <location>
        <begin position="80"/>
        <end position="138"/>
    </location>
</feature>
<gene>
    <name evidence="3" type="ORF">EB796_018537</name>
</gene>
<feature type="chain" id="PRO_5029743682" description="FAD linked oxidase N-terminal domain-containing protein" evidence="1">
    <location>
        <begin position="23"/>
        <end position="164"/>
    </location>
</feature>
<accession>A0A7J7JB19</accession>